<evidence type="ECO:0000256" key="5">
    <source>
        <dbReference type="ARBA" id="ARBA00023242"/>
    </source>
</evidence>
<dbReference type="GO" id="GO:0007076">
    <property type="term" value="P:mitotic chromosome condensation"/>
    <property type="evidence" value="ECO:0007669"/>
    <property type="project" value="EnsemblFungi"/>
</dbReference>
<organism evidence="8 9">
    <name type="scientific">Lipomyces starkeyi NRRL Y-11557</name>
    <dbReference type="NCBI Taxonomy" id="675824"/>
    <lineage>
        <taxon>Eukaryota</taxon>
        <taxon>Fungi</taxon>
        <taxon>Dikarya</taxon>
        <taxon>Ascomycota</taxon>
        <taxon>Saccharomycotina</taxon>
        <taxon>Lipomycetes</taxon>
        <taxon>Lipomycetales</taxon>
        <taxon>Lipomycetaceae</taxon>
        <taxon>Lipomyces</taxon>
    </lineage>
</organism>
<comment type="pathway">
    <text evidence="2">Protein modification; protein sumoylation.</text>
</comment>
<dbReference type="InterPro" id="IPR045886">
    <property type="entry name" value="ThiF/MoeB/HesA"/>
</dbReference>
<dbReference type="EMBL" id="KV454292">
    <property type="protein sequence ID" value="ODQ74211.1"/>
    <property type="molecule type" value="Genomic_DNA"/>
</dbReference>
<gene>
    <name evidence="8" type="ORF">LIPSTDRAFT_247468</name>
</gene>
<dbReference type="AlphaFoldDB" id="A0A1E3Q965"/>
<name>A0A1E3Q965_LIPST</name>
<sequence>MTEEKLISAEEIALYDRQIRLWGIAAQARMRTANVLLVNTGALSNEVAKNIVLAGIGSLTVLDSQTVSPLDLGGQFLLEELDIGSNKAEASAARIQKLNPRTVVSADSSNFKEKTAEYYAKFDIIVATELEVDDLISINDMCRNNSKPFYAGASIGLYGYIFADLIKHTFSIEREKSNVSIKLGPESATRSIIDVIIKKEGPKLKEIVTKQETYKPLSASLKSDNLSKLRPRSLMKISPVLPAIKAMWNFHKDTGSQKPTTETDLAKFHHLVIGACRDFGLPVGIVSPGFTASFARNIGTELSPIAAILGGVLAQDILNFLGQREQPIQNWVIFDGDSSAAPIYSL</sequence>
<dbReference type="PANTHER" id="PTHR10953">
    <property type="entry name" value="UBIQUITIN-ACTIVATING ENZYME E1"/>
    <property type="match status" value="1"/>
</dbReference>
<dbReference type="SUPFAM" id="SSF69572">
    <property type="entry name" value="Activating enzymes of the ubiquitin-like proteins"/>
    <property type="match status" value="1"/>
</dbReference>
<keyword evidence="4" id="KW-0833">Ubl conjugation pathway</keyword>
<evidence type="ECO:0000256" key="2">
    <source>
        <dbReference type="ARBA" id="ARBA00004718"/>
    </source>
</evidence>
<dbReference type="STRING" id="675824.A0A1E3Q965"/>
<evidence type="ECO:0000256" key="3">
    <source>
        <dbReference type="ARBA" id="ARBA00005673"/>
    </source>
</evidence>
<dbReference type="Pfam" id="PF00899">
    <property type="entry name" value="ThiF"/>
    <property type="match status" value="1"/>
</dbReference>
<dbReference type="InterPro" id="IPR000594">
    <property type="entry name" value="ThiF_NAD_FAD-bd"/>
</dbReference>
<evidence type="ECO:0000256" key="1">
    <source>
        <dbReference type="ARBA" id="ARBA00004123"/>
    </source>
</evidence>
<evidence type="ECO:0000313" key="8">
    <source>
        <dbReference type="EMBL" id="ODQ74211.1"/>
    </source>
</evidence>
<dbReference type="GO" id="GO:0019948">
    <property type="term" value="F:SUMO activating enzyme activity"/>
    <property type="evidence" value="ECO:0007669"/>
    <property type="project" value="EnsemblFungi"/>
</dbReference>
<keyword evidence="5" id="KW-0539">Nucleus</keyword>
<dbReference type="GO" id="GO:0005829">
    <property type="term" value="C:cytosol"/>
    <property type="evidence" value="ECO:0007669"/>
    <property type="project" value="EnsemblFungi"/>
</dbReference>
<feature type="domain" description="THIF-type NAD/FAD binding fold" evidence="7">
    <location>
        <begin position="15"/>
        <end position="335"/>
    </location>
</feature>
<protein>
    <recommendedName>
        <fullName evidence="6">Ubiquitin-like 1-activating enzyme E1A</fullName>
    </recommendedName>
</protein>
<dbReference type="PRINTS" id="PR01849">
    <property type="entry name" value="UBIQUITINACT"/>
</dbReference>
<dbReference type="Proteomes" id="UP000094385">
    <property type="component" value="Unassembled WGS sequence"/>
</dbReference>
<dbReference type="Gene3D" id="3.40.50.720">
    <property type="entry name" value="NAD(P)-binding Rossmann-like Domain"/>
    <property type="match status" value="1"/>
</dbReference>
<dbReference type="GO" id="GO:0016925">
    <property type="term" value="P:protein sumoylation"/>
    <property type="evidence" value="ECO:0007669"/>
    <property type="project" value="EnsemblFungi"/>
</dbReference>
<proteinExistence type="inferred from homology"/>
<evidence type="ECO:0000256" key="6">
    <source>
        <dbReference type="ARBA" id="ARBA00044354"/>
    </source>
</evidence>
<dbReference type="InterPro" id="IPR035985">
    <property type="entry name" value="Ubiquitin-activating_enz"/>
</dbReference>
<evidence type="ECO:0000313" key="9">
    <source>
        <dbReference type="Proteomes" id="UP000094385"/>
    </source>
</evidence>
<evidence type="ECO:0000259" key="7">
    <source>
        <dbReference type="Pfam" id="PF00899"/>
    </source>
</evidence>
<dbReference type="GO" id="GO:0031510">
    <property type="term" value="C:SUMO activating enzyme complex"/>
    <property type="evidence" value="ECO:0007669"/>
    <property type="project" value="EnsemblFungi"/>
</dbReference>
<dbReference type="CDD" id="cd01492">
    <property type="entry name" value="Aos1_SUMO"/>
    <property type="match status" value="1"/>
</dbReference>
<comment type="similarity">
    <text evidence="3">Belongs to the ubiquitin-activating E1 family.</text>
</comment>
<dbReference type="OrthoDB" id="1708823at2759"/>
<dbReference type="InterPro" id="IPR000011">
    <property type="entry name" value="UBQ/SUMO-activ_enz_E1-like"/>
</dbReference>
<comment type="subcellular location">
    <subcellularLocation>
        <location evidence="1">Nucleus</location>
    </subcellularLocation>
</comment>
<evidence type="ECO:0000256" key="4">
    <source>
        <dbReference type="ARBA" id="ARBA00022786"/>
    </source>
</evidence>
<keyword evidence="9" id="KW-1185">Reference proteome</keyword>
<dbReference type="PANTHER" id="PTHR10953:SF162">
    <property type="entry name" value="SUMO-ACTIVATING ENZYME SUBUNIT 1"/>
    <property type="match status" value="1"/>
</dbReference>
<accession>A0A1E3Q965</accession>
<reference evidence="8 9" key="1">
    <citation type="journal article" date="2016" name="Proc. Natl. Acad. Sci. U.S.A.">
        <title>Comparative genomics of biotechnologically important yeasts.</title>
        <authorList>
            <person name="Riley R."/>
            <person name="Haridas S."/>
            <person name="Wolfe K.H."/>
            <person name="Lopes M.R."/>
            <person name="Hittinger C.T."/>
            <person name="Goeker M."/>
            <person name="Salamov A.A."/>
            <person name="Wisecaver J.H."/>
            <person name="Long T.M."/>
            <person name="Calvey C.H."/>
            <person name="Aerts A.L."/>
            <person name="Barry K.W."/>
            <person name="Choi C."/>
            <person name="Clum A."/>
            <person name="Coughlan A.Y."/>
            <person name="Deshpande S."/>
            <person name="Douglass A.P."/>
            <person name="Hanson S.J."/>
            <person name="Klenk H.-P."/>
            <person name="LaButti K.M."/>
            <person name="Lapidus A."/>
            <person name="Lindquist E.A."/>
            <person name="Lipzen A.M."/>
            <person name="Meier-Kolthoff J.P."/>
            <person name="Ohm R.A."/>
            <person name="Otillar R.P."/>
            <person name="Pangilinan J.L."/>
            <person name="Peng Y."/>
            <person name="Rokas A."/>
            <person name="Rosa C.A."/>
            <person name="Scheuner C."/>
            <person name="Sibirny A.A."/>
            <person name="Slot J.C."/>
            <person name="Stielow J.B."/>
            <person name="Sun H."/>
            <person name="Kurtzman C.P."/>
            <person name="Blackwell M."/>
            <person name="Grigoriev I.V."/>
            <person name="Jeffries T.W."/>
        </authorList>
    </citation>
    <scope>NUCLEOTIDE SEQUENCE [LARGE SCALE GENOMIC DNA]</scope>
    <source>
        <strain evidence="8 9">NRRL Y-11557</strain>
    </source>
</reference>